<dbReference type="RefSeq" id="XP_030534897.1">
    <property type="nucleotide sequence ID" value="XM_030679037.2"/>
</dbReference>
<accession>A0A8B8PKH7</accession>
<dbReference type="OrthoDB" id="747636at2759"/>
<dbReference type="Proteomes" id="UP000827889">
    <property type="component" value="Chromosome 6"/>
</dbReference>
<dbReference type="PANTHER" id="PTHR33474">
    <property type="entry name" value="TRANSMEMBRANE PROTEIN"/>
    <property type="match status" value="1"/>
</dbReference>
<protein>
    <submittedName>
        <fullName evidence="4">Uncharacterized protein LOC115743980</fullName>
    </submittedName>
</protein>
<feature type="region of interest" description="Disordered" evidence="1">
    <location>
        <begin position="79"/>
        <end position="102"/>
    </location>
</feature>
<sequence>MPREIEEMAPSNAFHMLVALLTFSLLLSSNIAVPITRPGSLIHRPKAHYPIPVKAHEIKEGRNLEGELVSGRMTVQLNDYPGSGANNRHTPKAQSARVCTDC</sequence>
<keyword evidence="3" id="KW-1185">Reference proteome</keyword>
<evidence type="ECO:0000256" key="1">
    <source>
        <dbReference type="SAM" id="MobiDB-lite"/>
    </source>
</evidence>
<feature type="chain" id="PRO_5034772138" evidence="2">
    <location>
        <begin position="33"/>
        <end position="102"/>
    </location>
</feature>
<name>A0A8B8PKH7_9MYRT</name>
<feature type="signal peptide" evidence="2">
    <location>
        <begin position="1"/>
        <end position="32"/>
    </location>
</feature>
<dbReference type="GeneID" id="115743980"/>
<keyword evidence="2" id="KW-0732">Signal</keyword>
<dbReference type="AlphaFoldDB" id="A0A8B8PKH7"/>
<evidence type="ECO:0000256" key="2">
    <source>
        <dbReference type="SAM" id="SignalP"/>
    </source>
</evidence>
<dbReference type="PANTHER" id="PTHR33474:SF2">
    <property type="entry name" value="TRANSMEMBRANE PROTEIN"/>
    <property type="match status" value="1"/>
</dbReference>
<gene>
    <name evidence="4" type="primary">LOC115743980</name>
</gene>
<organism evidence="3 4">
    <name type="scientific">Rhodamnia argentea</name>
    <dbReference type="NCBI Taxonomy" id="178133"/>
    <lineage>
        <taxon>Eukaryota</taxon>
        <taxon>Viridiplantae</taxon>
        <taxon>Streptophyta</taxon>
        <taxon>Embryophyta</taxon>
        <taxon>Tracheophyta</taxon>
        <taxon>Spermatophyta</taxon>
        <taxon>Magnoliopsida</taxon>
        <taxon>eudicotyledons</taxon>
        <taxon>Gunneridae</taxon>
        <taxon>Pentapetalae</taxon>
        <taxon>rosids</taxon>
        <taxon>malvids</taxon>
        <taxon>Myrtales</taxon>
        <taxon>Myrtaceae</taxon>
        <taxon>Myrtoideae</taxon>
        <taxon>Myrteae</taxon>
        <taxon>Australasian group</taxon>
        <taxon>Rhodamnia</taxon>
    </lineage>
</organism>
<evidence type="ECO:0000313" key="4">
    <source>
        <dbReference type="RefSeq" id="XP_030534897.1"/>
    </source>
</evidence>
<proteinExistence type="predicted"/>
<evidence type="ECO:0000313" key="3">
    <source>
        <dbReference type="Proteomes" id="UP000827889"/>
    </source>
</evidence>
<reference evidence="4" key="1">
    <citation type="submission" date="2025-08" db="UniProtKB">
        <authorList>
            <consortium name="RefSeq"/>
        </authorList>
    </citation>
    <scope>IDENTIFICATION</scope>
    <source>
        <tissue evidence="4">Leaf</tissue>
    </source>
</reference>
<dbReference type="KEGG" id="rarg:115743980"/>